<dbReference type="EMBL" id="CP089291">
    <property type="protein sequence ID" value="UOF88840.1"/>
    <property type="molecule type" value="Genomic_DNA"/>
</dbReference>
<proteinExistence type="predicted"/>
<organism evidence="1 2">
    <name type="scientific">Fodinisporobacter ferrooxydans</name>
    <dbReference type="NCBI Taxonomy" id="2901836"/>
    <lineage>
        <taxon>Bacteria</taxon>
        <taxon>Bacillati</taxon>
        <taxon>Bacillota</taxon>
        <taxon>Bacilli</taxon>
        <taxon>Bacillales</taxon>
        <taxon>Alicyclobacillaceae</taxon>
        <taxon>Fodinisporobacter</taxon>
    </lineage>
</organism>
<sequence length="105" mass="12208">MKIFFDEQDVIDSACVMLANRYRMRPEDFDVNLRFNREEGFSANAIHQGGWRSGDQQYYLSEQDLIDGIAVYLADFHQFNPQRLEIDLSFSERDGFGATILSGMR</sequence>
<evidence type="ECO:0000313" key="2">
    <source>
        <dbReference type="Proteomes" id="UP000830167"/>
    </source>
</evidence>
<dbReference type="InterPro" id="IPR020516">
    <property type="entry name" value="Uncharacterised_YxcD"/>
</dbReference>
<keyword evidence="2" id="KW-1185">Reference proteome</keyword>
<reference evidence="1" key="1">
    <citation type="submission" date="2021-12" db="EMBL/GenBank/DDBJ databases">
        <title>Alicyclobacillaceae gen. nov., sp. nov., isolated from chalcocite enrichment system.</title>
        <authorList>
            <person name="Jiang Z."/>
        </authorList>
    </citation>
    <scope>NUCLEOTIDE SEQUENCE</scope>
    <source>
        <strain evidence="1">MYW30-H2</strain>
    </source>
</reference>
<accession>A0ABY4CE92</accession>
<dbReference type="Pfam" id="PF10850">
    <property type="entry name" value="DUF2653"/>
    <property type="match status" value="2"/>
</dbReference>
<dbReference type="Proteomes" id="UP000830167">
    <property type="component" value="Chromosome"/>
</dbReference>
<gene>
    <name evidence="1" type="ORF">LSG31_12905</name>
</gene>
<name>A0ABY4CE92_9BACL</name>
<evidence type="ECO:0000313" key="1">
    <source>
        <dbReference type="EMBL" id="UOF88840.1"/>
    </source>
</evidence>
<protein>
    <submittedName>
        <fullName evidence="1">YxcD family protein</fullName>
    </submittedName>
</protein>
<dbReference type="RefSeq" id="WP_347435520.1">
    <property type="nucleotide sequence ID" value="NZ_CP089291.1"/>
</dbReference>